<protein>
    <submittedName>
        <fullName evidence="1">Uncharacterized protein</fullName>
    </submittedName>
</protein>
<name>A0A9P3LDY0_9APHY</name>
<dbReference type="Proteomes" id="UP000703269">
    <property type="component" value="Unassembled WGS sequence"/>
</dbReference>
<evidence type="ECO:0000313" key="1">
    <source>
        <dbReference type="EMBL" id="GJE91961.1"/>
    </source>
</evidence>
<comment type="caution">
    <text evidence="1">The sequence shown here is derived from an EMBL/GenBank/DDBJ whole genome shotgun (WGS) entry which is preliminary data.</text>
</comment>
<dbReference type="EMBL" id="BPQB01000024">
    <property type="protein sequence ID" value="GJE91961.1"/>
    <property type="molecule type" value="Genomic_DNA"/>
</dbReference>
<organism evidence="1 2">
    <name type="scientific">Phanerochaete sordida</name>
    <dbReference type="NCBI Taxonomy" id="48140"/>
    <lineage>
        <taxon>Eukaryota</taxon>
        <taxon>Fungi</taxon>
        <taxon>Dikarya</taxon>
        <taxon>Basidiomycota</taxon>
        <taxon>Agaricomycotina</taxon>
        <taxon>Agaricomycetes</taxon>
        <taxon>Polyporales</taxon>
        <taxon>Phanerochaetaceae</taxon>
        <taxon>Phanerochaete</taxon>
    </lineage>
</organism>
<proteinExistence type="predicted"/>
<dbReference type="OrthoDB" id="10501977at2759"/>
<sequence length="205" mass="22635">MPHKIVDPSHGEPKNNEARRAVLVFGVDEIRLHRDGSSVPVTVDALNSSGVDGLADVTHLVINIHCSSAHLAPLHRLSLSRLTSLHTLSIQVQYDTDVNDRIITVWRGILAVLQSLPEATRIANVSITSPVPHRVLRVGWASSTLVRDLAQPLYSMDHCLVALVDRAPLQEIVLVAPADEYFTSTERTRVRAFFPALSDYGLLRF</sequence>
<gene>
    <name evidence="1" type="ORF">PsYK624_081130</name>
</gene>
<evidence type="ECO:0000313" key="2">
    <source>
        <dbReference type="Proteomes" id="UP000703269"/>
    </source>
</evidence>
<reference evidence="1 2" key="1">
    <citation type="submission" date="2021-08" db="EMBL/GenBank/DDBJ databases">
        <title>Draft Genome Sequence of Phanerochaete sordida strain YK-624.</title>
        <authorList>
            <person name="Mori T."/>
            <person name="Dohra H."/>
            <person name="Suzuki T."/>
            <person name="Kawagishi H."/>
            <person name="Hirai H."/>
        </authorList>
    </citation>
    <scope>NUCLEOTIDE SEQUENCE [LARGE SCALE GENOMIC DNA]</scope>
    <source>
        <strain evidence="1 2">YK-624</strain>
    </source>
</reference>
<keyword evidence="2" id="KW-1185">Reference proteome</keyword>
<dbReference type="AlphaFoldDB" id="A0A9P3LDY0"/>
<accession>A0A9P3LDY0</accession>